<evidence type="ECO:0000256" key="1">
    <source>
        <dbReference type="ARBA" id="ARBA00023015"/>
    </source>
</evidence>
<sequence length="221" mass="24163">MKRDTVTSSVAGSIRQRIISGAFPGGHQIRQEAIAAELGVSRIPVREALVQLESEGLVVIHTHRGAVVAELTIEDAIDIFDSRLLLEPFIIKCAIEKATEDDVADVRSALAAYRQGIKAGASPAELSRLNWALHTAMSRPAQRPRTLAVLQSLYNSADRYLRLQIDEKTAQLRAIDDHDALTEAFAARDAGSAARLLRNHIAEARNDVIAGLKQKSWRTNA</sequence>
<evidence type="ECO:0000256" key="3">
    <source>
        <dbReference type="ARBA" id="ARBA00023163"/>
    </source>
</evidence>
<dbReference type="EMBL" id="JAXCLX010000003">
    <property type="protein sequence ID" value="MDY0873836.1"/>
    <property type="molecule type" value="Genomic_DNA"/>
</dbReference>
<evidence type="ECO:0000313" key="5">
    <source>
        <dbReference type="EMBL" id="MDY0873836.1"/>
    </source>
</evidence>
<dbReference type="PANTHER" id="PTHR43537">
    <property type="entry name" value="TRANSCRIPTIONAL REGULATOR, GNTR FAMILY"/>
    <property type="match status" value="1"/>
</dbReference>
<dbReference type="SUPFAM" id="SSF48008">
    <property type="entry name" value="GntR ligand-binding domain-like"/>
    <property type="match status" value="1"/>
</dbReference>
<protein>
    <submittedName>
        <fullName evidence="5">GntR family transcriptional regulator</fullName>
    </submittedName>
</protein>
<keyword evidence="1" id="KW-0805">Transcription regulation</keyword>
<keyword evidence="3" id="KW-0804">Transcription</keyword>
<evidence type="ECO:0000313" key="6">
    <source>
        <dbReference type="Proteomes" id="UP001271769"/>
    </source>
</evidence>
<dbReference type="PRINTS" id="PR00035">
    <property type="entry name" value="HTHGNTR"/>
</dbReference>
<evidence type="ECO:0000256" key="2">
    <source>
        <dbReference type="ARBA" id="ARBA00023125"/>
    </source>
</evidence>
<dbReference type="InterPro" id="IPR036388">
    <property type="entry name" value="WH-like_DNA-bd_sf"/>
</dbReference>
<dbReference type="InterPro" id="IPR011711">
    <property type="entry name" value="GntR_C"/>
</dbReference>
<feature type="domain" description="HTH gntR-type" evidence="4">
    <location>
        <begin position="4"/>
        <end position="71"/>
    </location>
</feature>
<keyword evidence="2" id="KW-0238">DNA-binding</keyword>
<comment type="caution">
    <text evidence="5">The sequence shown here is derived from an EMBL/GenBank/DDBJ whole genome shotgun (WGS) entry which is preliminary data.</text>
</comment>
<dbReference type="Pfam" id="PF00392">
    <property type="entry name" value="GntR"/>
    <property type="match status" value="1"/>
</dbReference>
<dbReference type="SMART" id="SM00895">
    <property type="entry name" value="FCD"/>
    <property type="match status" value="1"/>
</dbReference>
<reference evidence="5 6" key="1">
    <citation type="journal article" date="2013" name="Antonie Van Leeuwenhoek">
        <title>Dongia rigui sp. nov., isolated from freshwater of a large wetland in Korea.</title>
        <authorList>
            <person name="Baik K.S."/>
            <person name="Hwang Y.M."/>
            <person name="Choi J.S."/>
            <person name="Kwon J."/>
            <person name="Seong C.N."/>
        </authorList>
    </citation>
    <scope>NUCLEOTIDE SEQUENCE [LARGE SCALE GENOMIC DNA]</scope>
    <source>
        <strain evidence="5 6">04SU4-P</strain>
    </source>
</reference>
<dbReference type="PANTHER" id="PTHR43537:SF41">
    <property type="entry name" value="TRANSCRIPTIONAL REGULATORY PROTEIN"/>
    <property type="match status" value="1"/>
</dbReference>
<dbReference type="InterPro" id="IPR036390">
    <property type="entry name" value="WH_DNA-bd_sf"/>
</dbReference>
<dbReference type="SUPFAM" id="SSF46785">
    <property type="entry name" value="Winged helix' DNA-binding domain"/>
    <property type="match status" value="1"/>
</dbReference>
<evidence type="ECO:0000259" key="4">
    <source>
        <dbReference type="PROSITE" id="PS50949"/>
    </source>
</evidence>
<dbReference type="InterPro" id="IPR008920">
    <property type="entry name" value="TF_FadR/GntR_C"/>
</dbReference>
<dbReference type="Proteomes" id="UP001271769">
    <property type="component" value="Unassembled WGS sequence"/>
</dbReference>
<dbReference type="Gene3D" id="1.20.120.530">
    <property type="entry name" value="GntR ligand-binding domain-like"/>
    <property type="match status" value="1"/>
</dbReference>
<dbReference type="Gene3D" id="1.10.10.10">
    <property type="entry name" value="Winged helix-like DNA-binding domain superfamily/Winged helix DNA-binding domain"/>
    <property type="match status" value="1"/>
</dbReference>
<keyword evidence="6" id="KW-1185">Reference proteome</keyword>
<dbReference type="Pfam" id="PF07729">
    <property type="entry name" value="FCD"/>
    <property type="match status" value="1"/>
</dbReference>
<gene>
    <name evidence="5" type="ORF">SMD31_17990</name>
</gene>
<organism evidence="5 6">
    <name type="scientific">Dongia rigui</name>
    <dbReference type="NCBI Taxonomy" id="940149"/>
    <lineage>
        <taxon>Bacteria</taxon>
        <taxon>Pseudomonadati</taxon>
        <taxon>Pseudomonadota</taxon>
        <taxon>Alphaproteobacteria</taxon>
        <taxon>Rhodospirillales</taxon>
        <taxon>Dongiaceae</taxon>
        <taxon>Dongia</taxon>
    </lineage>
</organism>
<proteinExistence type="predicted"/>
<name>A0ABU5E2P1_9PROT</name>
<dbReference type="CDD" id="cd07377">
    <property type="entry name" value="WHTH_GntR"/>
    <property type="match status" value="1"/>
</dbReference>
<dbReference type="InterPro" id="IPR000524">
    <property type="entry name" value="Tscrpt_reg_HTH_GntR"/>
</dbReference>
<dbReference type="RefSeq" id="WP_320502307.1">
    <property type="nucleotide sequence ID" value="NZ_JAXCLX010000003.1"/>
</dbReference>
<accession>A0ABU5E2P1</accession>
<dbReference type="SMART" id="SM00345">
    <property type="entry name" value="HTH_GNTR"/>
    <property type="match status" value="1"/>
</dbReference>
<dbReference type="PROSITE" id="PS50949">
    <property type="entry name" value="HTH_GNTR"/>
    <property type="match status" value="1"/>
</dbReference>